<evidence type="ECO:0000313" key="2">
    <source>
        <dbReference type="Proteomes" id="UP000530060"/>
    </source>
</evidence>
<accession>A0A6V6ZBX5</accession>
<sequence>MEKDFNPGMKVHLNGEFGVVVKSETDNPNFHGVIRWDTQKEIDLEDWTGMFGLFLSLGGEIIDGKHRFNYINDDGTLK</sequence>
<dbReference type="AlphaFoldDB" id="A0A6V6ZBX5"/>
<dbReference type="RefSeq" id="WP_180910779.1">
    <property type="nucleotide sequence ID" value="NZ_CAIJDP010000090.1"/>
</dbReference>
<gene>
    <name evidence="1" type="ORF">FLAT13_04809</name>
</gene>
<dbReference type="Proteomes" id="UP000530060">
    <property type="component" value="Unassembled WGS sequence"/>
</dbReference>
<comment type="caution">
    <text evidence="1">The sequence shown here is derived from an EMBL/GenBank/DDBJ whole genome shotgun (WGS) entry which is preliminary data.</text>
</comment>
<evidence type="ECO:0000313" key="1">
    <source>
        <dbReference type="EMBL" id="CAD0009260.1"/>
    </source>
</evidence>
<dbReference type="EMBL" id="CAIJDP010000090">
    <property type="protein sequence ID" value="CAD0009260.1"/>
    <property type="molecule type" value="Genomic_DNA"/>
</dbReference>
<organism evidence="1 2">
    <name type="scientific">Flavobacterium salmonis</name>
    <dbReference type="NCBI Taxonomy" id="2654844"/>
    <lineage>
        <taxon>Bacteria</taxon>
        <taxon>Pseudomonadati</taxon>
        <taxon>Bacteroidota</taxon>
        <taxon>Flavobacteriia</taxon>
        <taxon>Flavobacteriales</taxon>
        <taxon>Flavobacteriaceae</taxon>
        <taxon>Flavobacterium</taxon>
    </lineage>
</organism>
<keyword evidence="2" id="KW-1185">Reference proteome</keyword>
<reference evidence="1 2" key="1">
    <citation type="submission" date="2020-06" db="EMBL/GenBank/DDBJ databases">
        <authorList>
            <person name="Criscuolo A."/>
        </authorList>
    </citation>
    <scope>NUCLEOTIDE SEQUENCE [LARGE SCALE GENOMIC DNA]</scope>
    <source>
        <strain evidence="2">CIP 111411</strain>
    </source>
</reference>
<protein>
    <submittedName>
        <fullName evidence="1">Uncharacterized protein</fullName>
    </submittedName>
</protein>
<proteinExistence type="predicted"/>
<name>A0A6V6ZBX5_9FLAO</name>